<reference evidence="14" key="1">
    <citation type="submission" date="2020-10" db="EMBL/GenBank/DDBJ databases">
        <authorList>
            <person name="Kusch S."/>
        </authorList>
    </citation>
    <scope>NUCLEOTIDE SEQUENCE</scope>
    <source>
        <strain evidence="14">SwB9</strain>
    </source>
</reference>
<keyword evidence="15" id="KW-1185">Reference proteome</keyword>
<evidence type="ECO:0000256" key="10">
    <source>
        <dbReference type="ARBA" id="ARBA00031145"/>
    </source>
</evidence>
<evidence type="ECO:0000313" key="14">
    <source>
        <dbReference type="EMBL" id="CAD6448729.1"/>
    </source>
</evidence>
<dbReference type="PANTHER" id="PTHR23293:SF9">
    <property type="entry name" value="FAD SYNTHASE"/>
    <property type="match status" value="1"/>
</dbReference>
<comment type="pathway">
    <text evidence="1">Cofactor biosynthesis; FAD biosynthesis; FAD from FMN: step 1/1.</text>
</comment>
<dbReference type="Proteomes" id="UP000624404">
    <property type="component" value="Unassembled WGS sequence"/>
</dbReference>
<evidence type="ECO:0000256" key="3">
    <source>
        <dbReference type="ARBA" id="ARBA00022630"/>
    </source>
</evidence>
<dbReference type="InterPro" id="IPR014729">
    <property type="entry name" value="Rossmann-like_a/b/a_fold"/>
</dbReference>
<dbReference type="AlphaFoldDB" id="A0A8H2W281"/>
<name>A0A8H2W281_9HELO</name>
<dbReference type="PANTHER" id="PTHR23293">
    <property type="entry name" value="FAD SYNTHETASE-RELATED FMN ADENYLYLTRANSFERASE"/>
    <property type="match status" value="1"/>
</dbReference>
<evidence type="ECO:0000259" key="13">
    <source>
        <dbReference type="Pfam" id="PF01507"/>
    </source>
</evidence>
<sequence length="327" mass="36833">MLLIRNNMQERDDSHIEKQWQAACAQRGLGFADPDTDANLKIENGHGNKDADMNVDVDVGVGGLKNLQGRCDEVAGKVNGFLQEEFGDEEEVLREVQKQTRIALGVIEECLQRYSLEEISFSYNGGKDCLVLLILLLTALSNHQSTTSSSPSNSLTSKPPPEPLPNKLPSVYILSPHPFPEVDTFVATSSSHYHLQLSRYASPMKEAFTQYLQDHTHVKAILVGTRRTDPHGANLTHFDMTDGGWPRFMRVHPVIDWHYREIWGFIRHLQIPYCPLYDQGYTSLGGTTDTHPNPVLVADNGKGGEEKKFRPAYELVEDEEERLGRDY</sequence>
<evidence type="ECO:0000256" key="2">
    <source>
        <dbReference type="ARBA" id="ARBA00012393"/>
    </source>
</evidence>
<dbReference type="InterPro" id="IPR002500">
    <property type="entry name" value="PAPS_reduct_dom"/>
</dbReference>
<dbReference type="GO" id="GO:0006747">
    <property type="term" value="P:FAD biosynthetic process"/>
    <property type="evidence" value="ECO:0007669"/>
    <property type="project" value="TreeGrafter"/>
</dbReference>
<evidence type="ECO:0000256" key="4">
    <source>
        <dbReference type="ARBA" id="ARBA00022643"/>
    </source>
</evidence>
<evidence type="ECO:0000256" key="7">
    <source>
        <dbReference type="ARBA" id="ARBA00022741"/>
    </source>
</evidence>
<organism evidence="14 15">
    <name type="scientific">Sclerotinia trifoliorum</name>
    <dbReference type="NCBI Taxonomy" id="28548"/>
    <lineage>
        <taxon>Eukaryota</taxon>
        <taxon>Fungi</taxon>
        <taxon>Dikarya</taxon>
        <taxon>Ascomycota</taxon>
        <taxon>Pezizomycotina</taxon>
        <taxon>Leotiomycetes</taxon>
        <taxon>Helotiales</taxon>
        <taxon>Sclerotiniaceae</taxon>
        <taxon>Sclerotinia</taxon>
    </lineage>
</organism>
<dbReference type="CDD" id="cd23948">
    <property type="entry name" value="FAD_synthase"/>
    <property type="match status" value="1"/>
</dbReference>
<evidence type="ECO:0000313" key="15">
    <source>
        <dbReference type="Proteomes" id="UP000624404"/>
    </source>
</evidence>
<keyword evidence="8" id="KW-0274">FAD</keyword>
<dbReference type="Gene3D" id="3.40.50.620">
    <property type="entry name" value="HUPs"/>
    <property type="match status" value="1"/>
</dbReference>
<keyword evidence="3" id="KW-0285">Flavoprotein</keyword>
<comment type="catalytic activity">
    <reaction evidence="12">
        <text>FMN + ATP + H(+) = FAD + diphosphate</text>
        <dbReference type="Rhea" id="RHEA:17237"/>
        <dbReference type="ChEBI" id="CHEBI:15378"/>
        <dbReference type="ChEBI" id="CHEBI:30616"/>
        <dbReference type="ChEBI" id="CHEBI:33019"/>
        <dbReference type="ChEBI" id="CHEBI:57692"/>
        <dbReference type="ChEBI" id="CHEBI:58210"/>
        <dbReference type="EC" id="2.7.7.2"/>
    </reaction>
</comment>
<gene>
    <name evidence="14" type="ORF">SCLTRI_LOCUS8521</name>
</gene>
<dbReference type="GO" id="GO:0003919">
    <property type="term" value="F:FMN adenylyltransferase activity"/>
    <property type="evidence" value="ECO:0007669"/>
    <property type="project" value="UniProtKB-EC"/>
</dbReference>
<evidence type="ECO:0000256" key="6">
    <source>
        <dbReference type="ARBA" id="ARBA00022695"/>
    </source>
</evidence>
<accession>A0A8H2W281</accession>
<feature type="domain" description="Phosphoadenosine phosphosulphate reductase" evidence="13">
    <location>
        <begin position="119"/>
        <end position="292"/>
    </location>
</feature>
<dbReference type="SUPFAM" id="SSF52402">
    <property type="entry name" value="Adenine nucleotide alpha hydrolases-like"/>
    <property type="match status" value="1"/>
</dbReference>
<evidence type="ECO:0000256" key="8">
    <source>
        <dbReference type="ARBA" id="ARBA00022827"/>
    </source>
</evidence>
<keyword evidence="6" id="KW-0548">Nucleotidyltransferase</keyword>
<evidence type="ECO:0000256" key="9">
    <source>
        <dbReference type="ARBA" id="ARBA00022840"/>
    </source>
</evidence>
<keyword evidence="4" id="KW-0288">FMN</keyword>
<comment type="caution">
    <text evidence="14">The sequence shown here is derived from an EMBL/GenBank/DDBJ whole genome shotgun (WGS) entry which is preliminary data.</text>
</comment>
<evidence type="ECO:0000256" key="1">
    <source>
        <dbReference type="ARBA" id="ARBA00004726"/>
    </source>
</evidence>
<dbReference type="OrthoDB" id="270728at2759"/>
<dbReference type="EC" id="2.7.7.2" evidence="2"/>
<dbReference type="FunFam" id="3.40.50.620:FF:000187">
    <property type="entry name" value="Probable FAD synthetase"/>
    <property type="match status" value="1"/>
</dbReference>
<keyword evidence="5" id="KW-0808">Transferase</keyword>
<protein>
    <recommendedName>
        <fullName evidence="2">FAD synthase</fullName>
        <ecNumber evidence="2">2.7.7.2</ecNumber>
    </recommendedName>
    <alternativeName>
        <fullName evidence="10">FAD pyrophosphorylase</fullName>
    </alternativeName>
    <alternativeName>
        <fullName evidence="11">FMN adenylyltransferase</fullName>
    </alternativeName>
</protein>
<evidence type="ECO:0000256" key="12">
    <source>
        <dbReference type="ARBA" id="ARBA00049494"/>
    </source>
</evidence>
<evidence type="ECO:0000256" key="5">
    <source>
        <dbReference type="ARBA" id="ARBA00022679"/>
    </source>
</evidence>
<dbReference type="GO" id="GO:0005524">
    <property type="term" value="F:ATP binding"/>
    <property type="evidence" value="ECO:0007669"/>
    <property type="project" value="UniProtKB-KW"/>
</dbReference>
<evidence type="ECO:0000256" key="11">
    <source>
        <dbReference type="ARBA" id="ARBA00031871"/>
    </source>
</evidence>
<proteinExistence type="predicted"/>
<dbReference type="EMBL" id="CAJHIA010000032">
    <property type="protein sequence ID" value="CAD6448729.1"/>
    <property type="molecule type" value="Genomic_DNA"/>
</dbReference>
<keyword evidence="9" id="KW-0067">ATP-binding</keyword>
<dbReference type="Pfam" id="PF01507">
    <property type="entry name" value="PAPS_reduct"/>
    <property type="match status" value="1"/>
</dbReference>
<keyword evidence="7" id="KW-0547">Nucleotide-binding</keyword>